<proteinExistence type="predicted"/>
<dbReference type="EMBL" id="CP012109">
    <property type="protein sequence ID" value="AKQ67512.1"/>
    <property type="molecule type" value="Genomic_DNA"/>
</dbReference>
<accession>A0A0H4XH42</accession>
<keyword evidence="1" id="KW-1133">Transmembrane helix</keyword>
<dbReference type="AlphaFoldDB" id="A0A0H4XH42"/>
<evidence type="ECO:0000259" key="3">
    <source>
        <dbReference type="SMART" id="SM00014"/>
    </source>
</evidence>
<evidence type="ECO:0000313" key="4">
    <source>
        <dbReference type="EMBL" id="AKQ67512.1"/>
    </source>
</evidence>
<dbReference type="SUPFAM" id="SSF48317">
    <property type="entry name" value="Acid phosphatase/Vanadium-dependent haloperoxidase"/>
    <property type="match status" value="1"/>
</dbReference>
<keyword evidence="2" id="KW-0732">Signal</keyword>
<keyword evidence="1" id="KW-0812">Transmembrane</keyword>
<dbReference type="eggNOG" id="COG0671">
    <property type="taxonomic scope" value="Bacteria"/>
</dbReference>
<feature type="signal peptide" evidence="2">
    <location>
        <begin position="1"/>
        <end position="28"/>
    </location>
</feature>
<dbReference type="Gene3D" id="1.20.144.10">
    <property type="entry name" value="Phosphatidic acid phosphatase type 2/haloperoxidase"/>
    <property type="match status" value="1"/>
</dbReference>
<dbReference type="RefSeq" id="WP_002639116.1">
    <property type="nucleotide sequence ID" value="NZ_CP012109.1"/>
</dbReference>
<protein>
    <submittedName>
        <fullName evidence="4">PAP2 family protein</fullName>
    </submittedName>
</protein>
<evidence type="ECO:0000313" key="5">
    <source>
        <dbReference type="Proteomes" id="UP000009026"/>
    </source>
</evidence>
<dbReference type="Proteomes" id="UP000009026">
    <property type="component" value="Chromosome"/>
</dbReference>
<gene>
    <name evidence="4" type="ORF">A176_004424</name>
</gene>
<dbReference type="InterPro" id="IPR036938">
    <property type="entry name" value="PAP2/HPO_sf"/>
</dbReference>
<feature type="transmembrane region" description="Helical" evidence="1">
    <location>
        <begin position="247"/>
        <end position="269"/>
    </location>
</feature>
<evidence type="ECO:0000256" key="2">
    <source>
        <dbReference type="SAM" id="SignalP"/>
    </source>
</evidence>
<dbReference type="PATRIC" id="fig|1297742.4.peg.4465"/>
<feature type="transmembrane region" description="Helical" evidence="1">
    <location>
        <begin position="223"/>
        <end position="241"/>
    </location>
</feature>
<keyword evidence="5" id="KW-1185">Reference proteome</keyword>
<dbReference type="InterPro" id="IPR000326">
    <property type="entry name" value="PAP2/HPO"/>
</dbReference>
<keyword evidence="1" id="KW-0472">Membrane</keyword>
<dbReference type="SMART" id="SM00014">
    <property type="entry name" value="acidPPc"/>
    <property type="match status" value="1"/>
</dbReference>
<feature type="chain" id="PRO_5005213624" evidence="2">
    <location>
        <begin position="29"/>
        <end position="302"/>
    </location>
</feature>
<dbReference type="OrthoDB" id="5493667at2"/>
<organism evidence="4 5">
    <name type="scientific">Pseudomyxococcus hansupus</name>
    <dbReference type="NCBI Taxonomy" id="1297742"/>
    <lineage>
        <taxon>Bacteria</taxon>
        <taxon>Pseudomonadati</taxon>
        <taxon>Myxococcota</taxon>
        <taxon>Myxococcia</taxon>
        <taxon>Myxococcales</taxon>
        <taxon>Cystobacterineae</taxon>
        <taxon>Myxococcaceae</taxon>
        <taxon>Pseudomyxococcus</taxon>
    </lineage>
</organism>
<dbReference type="Pfam" id="PF01569">
    <property type="entry name" value="PAP2"/>
    <property type="match status" value="1"/>
</dbReference>
<feature type="domain" description="Phosphatidic acid phosphatase type 2/haloperoxidase" evidence="3">
    <location>
        <begin position="147"/>
        <end position="266"/>
    </location>
</feature>
<dbReference type="KEGG" id="mym:A176_004424"/>
<evidence type="ECO:0000256" key="1">
    <source>
        <dbReference type="SAM" id="Phobius"/>
    </source>
</evidence>
<sequence>MLPPVRLPIQAVAIAFLLAVVPAFPAAAQSGGDEPKLHELRFNATRDGIITGAAGVLWISSEAIFKDSLAPAECRWCDRAPDGTDRLNRLDRWGRGLVGTTEASRTRAHQWSNVIGFAALPVGLLGFQYAIGRDSGAPTRFFAEDATIIVQSTAIAALANQTVKFIAGRERPFVHVLPEDQKALTAHPSDNNLSFYSGHASLAFSLVVSTGTVASLRGYKHQAWIWGVGLPLATSVGLLRMRADKHYLSDVATGALLGSAIGFAVPMLLHGRKGDASPSAQASAVQVTPVAGARMAGLSGTF</sequence>
<dbReference type="STRING" id="1297742.A176_004424"/>
<name>A0A0H4XH42_9BACT</name>
<reference evidence="4 5" key="1">
    <citation type="journal article" date="2016" name="PLoS ONE">
        <title>Complete Genome Sequence and Comparative Genomics of a Novel Myxobacterium Myxococcus hansupus.</title>
        <authorList>
            <person name="Sharma G."/>
            <person name="Narwani T."/>
            <person name="Subramanian S."/>
        </authorList>
    </citation>
    <scope>NUCLEOTIDE SEQUENCE [LARGE SCALE GENOMIC DNA]</scope>
    <source>
        <strain evidence="5">mixupus</strain>
    </source>
</reference>